<dbReference type="Proteomes" id="UP000221961">
    <property type="component" value="Chromosome"/>
</dbReference>
<organism evidence="9 10">
    <name type="scientific">Nocardia terpenica</name>
    <dbReference type="NCBI Taxonomy" id="455432"/>
    <lineage>
        <taxon>Bacteria</taxon>
        <taxon>Bacillati</taxon>
        <taxon>Actinomycetota</taxon>
        <taxon>Actinomycetes</taxon>
        <taxon>Mycobacteriales</taxon>
        <taxon>Nocardiaceae</taxon>
        <taxon>Nocardia</taxon>
    </lineage>
</organism>
<dbReference type="AlphaFoldDB" id="A0A291RG01"/>
<comment type="subcellular location">
    <subcellularLocation>
        <location evidence="1">Cell membrane</location>
        <topology evidence="1">Multi-pass membrane protein</topology>
    </subcellularLocation>
</comment>
<dbReference type="Pfam" id="PF03176">
    <property type="entry name" value="MMPL"/>
    <property type="match status" value="2"/>
</dbReference>
<evidence type="ECO:0000256" key="6">
    <source>
        <dbReference type="ARBA" id="ARBA00023136"/>
    </source>
</evidence>
<dbReference type="PANTHER" id="PTHR33406:SF11">
    <property type="entry name" value="MEMBRANE PROTEIN SCO6666-RELATED"/>
    <property type="match status" value="1"/>
</dbReference>
<protein>
    <recommendedName>
        <fullName evidence="8">Membrane transport protein MMPL domain-containing protein</fullName>
    </recommendedName>
</protein>
<name>A0A291RG01_9NOCA</name>
<keyword evidence="3" id="KW-1003">Cell membrane</keyword>
<sequence length="718" mass="75368">MAGVVVMTLCGLFGADVASHLCSGGFVASDMESARADRFLADKFAGGAPNYAVLVGSDAGADSPAARAAGAHIVDVLQRNRVVSGVRAYWTSRPDLAAALRSRDGDSALVLATVSGSDSEVIDTAGELTEQLRGSSDVDIQVGGWAGTWNDIHRQAIRDLIISDAVAVPVTALLLLLIFGSVVAAALPILIGLFSIAVTVGVLRACTMIADVSIFALNLTTALSLALAIDYSLFIVGRYREERARGLDSRAAVQRSVQIAGRTVLYSAAAVAISLSAMSVFRQPFLRSLAYAGVAVVAATAAAALLILPVCLLVLGDSIDALEVKTVLRPTLRRTDRKPTADTAWYRGAMAVMRHAGPVAAATALLLLISGSPLLAARFGYADDRILPRALSSRALGDAVRRDYDIDPAATIYAVMPDRHIGPGELAAYAATLSALPTVRAVQSGAGVFLSGVRLAPALPEMVNEHGSSLTITTTVDPYSEQGRRQLVALRAVPSPAPVLFGGDAAVNMDSVESIRARLPLAVAIVIVATVIAVFLFTGSVVLPLKALLLNLLSLTTTFGAIVWVFQEGHLSHLLAFTAPGYTNALMPLLVFCIAFGISMDYELFLLARIREEWLRAAQHTRAANTRAVAAGIAHTGRIFTSSAALMAVVFIAVGTSSISAIKLVGIGLTLAVIIDATMIRCLLAPALMQLMGTANWWAPKSLAKLHCHIDLTGRIRR</sequence>
<dbReference type="InterPro" id="IPR050545">
    <property type="entry name" value="Mycobact_MmpL"/>
</dbReference>
<dbReference type="Gene3D" id="1.20.1640.10">
    <property type="entry name" value="Multidrug efflux transporter AcrB transmembrane domain"/>
    <property type="match status" value="2"/>
</dbReference>
<evidence type="ECO:0000256" key="4">
    <source>
        <dbReference type="ARBA" id="ARBA00022692"/>
    </source>
</evidence>
<feature type="transmembrane region" description="Helical" evidence="7">
    <location>
        <begin position="288"/>
        <end position="315"/>
    </location>
</feature>
<evidence type="ECO:0000259" key="8">
    <source>
        <dbReference type="Pfam" id="PF03176"/>
    </source>
</evidence>
<feature type="transmembrane region" description="Helical" evidence="7">
    <location>
        <begin position="548"/>
        <end position="566"/>
    </location>
</feature>
<feature type="domain" description="Membrane transport protein MMPL" evidence="8">
    <location>
        <begin position="30"/>
        <end position="349"/>
    </location>
</feature>
<dbReference type="GeneID" id="88357441"/>
<reference evidence="9 10" key="1">
    <citation type="submission" date="2017-10" db="EMBL/GenBank/DDBJ databases">
        <title>Comparative genomics between pathogenic Norcardia.</title>
        <authorList>
            <person name="Zeng L."/>
        </authorList>
    </citation>
    <scope>NUCLEOTIDE SEQUENCE [LARGE SCALE GENOMIC DNA]</scope>
    <source>
        <strain evidence="9 10">NC_YFY_NT001</strain>
    </source>
</reference>
<keyword evidence="6 7" id="KW-0472">Membrane</keyword>
<keyword evidence="5 7" id="KW-1133">Transmembrane helix</keyword>
<feature type="transmembrane region" description="Helical" evidence="7">
    <location>
        <begin position="586"/>
        <end position="607"/>
    </location>
</feature>
<evidence type="ECO:0000256" key="2">
    <source>
        <dbReference type="ARBA" id="ARBA00010157"/>
    </source>
</evidence>
<evidence type="ECO:0000256" key="7">
    <source>
        <dbReference type="SAM" id="Phobius"/>
    </source>
</evidence>
<proteinExistence type="inferred from homology"/>
<dbReference type="GO" id="GO:0005886">
    <property type="term" value="C:plasma membrane"/>
    <property type="evidence" value="ECO:0007669"/>
    <property type="project" value="UniProtKB-SubCell"/>
</dbReference>
<feature type="transmembrane region" description="Helical" evidence="7">
    <location>
        <begin position="173"/>
        <end position="203"/>
    </location>
</feature>
<feature type="transmembrane region" description="Helical" evidence="7">
    <location>
        <begin position="519"/>
        <end position="543"/>
    </location>
</feature>
<feature type="transmembrane region" description="Helical" evidence="7">
    <location>
        <begin position="259"/>
        <end position="281"/>
    </location>
</feature>
<comment type="similarity">
    <text evidence="2">Belongs to the resistance-nodulation-cell division (RND) (TC 2.A.6) family. MmpL subfamily.</text>
</comment>
<evidence type="ECO:0000256" key="3">
    <source>
        <dbReference type="ARBA" id="ARBA00022475"/>
    </source>
</evidence>
<evidence type="ECO:0000256" key="5">
    <source>
        <dbReference type="ARBA" id="ARBA00022989"/>
    </source>
</evidence>
<evidence type="ECO:0000313" key="9">
    <source>
        <dbReference type="EMBL" id="ATL66229.1"/>
    </source>
</evidence>
<feature type="transmembrane region" description="Helical" evidence="7">
    <location>
        <begin position="359"/>
        <end position="381"/>
    </location>
</feature>
<dbReference type="RefSeq" id="WP_098693432.1">
    <property type="nucleotide sequence ID" value="NZ_CP023778.1"/>
</dbReference>
<dbReference type="KEGG" id="ntp:CRH09_08475"/>
<evidence type="ECO:0000256" key="1">
    <source>
        <dbReference type="ARBA" id="ARBA00004651"/>
    </source>
</evidence>
<feature type="domain" description="Membrane transport protein MMPL" evidence="8">
    <location>
        <begin position="471"/>
        <end position="702"/>
    </location>
</feature>
<dbReference type="EMBL" id="CP023778">
    <property type="protein sequence ID" value="ATL66229.1"/>
    <property type="molecule type" value="Genomic_DNA"/>
</dbReference>
<evidence type="ECO:0000313" key="10">
    <source>
        <dbReference type="Proteomes" id="UP000221961"/>
    </source>
</evidence>
<keyword evidence="4 7" id="KW-0812">Transmembrane</keyword>
<dbReference type="PANTHER" id="PTHR33406">
    <property type="entry name" value="MEMBRANE PROTEIN MJ1562-RELATED"/>
    <property type="match status" value="1"/>
</dbReference>
<gene>
    <name evidence="9" type="ORF">CRH09_08475</name>
</gene>
<accession>A0A291RG01</accession>
<dbReference type="SUPFAM" id="SSF82866">
    <property type="entry name" value="Multidrug efflux transporter AcrB transmembrane domain"/>
    <property type="match status" value="2"/>
</dbReference>
<feature type="transmembrane region" description="Helical" evidence="7">
    <location>
        <begin position="215"/>
        <end position="239"/>
    </location>
</feature>
<dbReference type="InterPro" id="IPR004869">
    <property type="entry name" value="MMPL_dom"/>
</dbReference>
<feature type="transmembrane region" description="Helical" evidence="7">
    <location>
        <begin position="628"/>
        <end position="654"/>
    </location>
</feature>